<evidence type="ECO:0000313" key="4">
    <source>
        <dbReference type="Proteomes" id="UP000626244"/>
    </source>
</evidence>
<name>A0A8J3ACZ2_9BACI</name>
<evidence type="ECO:0000256" key="2">
    <source>
        <dbReference type="RuleBase" id="RU003452"/>
    </source>
</evidence>
<gene>
    <name evidence="3" type="ORF">GCM10007380_06440</name>
</gene>
<dbReference type="OrthoDB" id="7181050at2"/>
<sequence length="256" mass="29848">MDIERYFEHIGIKKPTSTSFEALKEIHKSHLLTVPFENLDIINGEPLSMEPTFIMNKIIYNNRGGICFETNTLLANILNELGFNVQTVSAKFWNDEKQEWNPDFSHLALIVRIEGYLYLADVGVGGGFLEPILLEHNHEYSDSNGAYRVINITDTTYILQKLEELIWKDLLFISTECKQLHQFEEQFLYYQTSDETIFTKNKIVNRLTNDGRITLSDHQLKITKNHIVTITEFDSEEEWLKIYNDIFQPSKSCKNV</sequence>
<reference evidence="4" key="1">
    <citation type="journal article" date="2019" name="Int. J. Syst. Evol. Microbiol.">
        <title>The Global Catalogue of Microorganisms (GCM) 10K type strain sequencing project: providing services to taxonomists for standard genome sequencing and annotation.</title>
        <authorList>
            <consortium name="The Broad Institute Genomics Platform"/>
            <consortium name="The Broad Institute Genome Sequencing Center for Infectious Disease"/>
            <person name="Wu L."/>
            <person name="Ma J."/>
        </authorList>
    </citation>
    <scope>NUCLEOTIDE SEQUENCE [LARGE SCALE GENOMIC DNA]</scope>
    <source>
        <strain evidence="4">CGMCC 1.14993</strain>
    </source>
</reference>
<dbReference type="GO" id="GO:0016407">
    <property type="term" value="F:acetyltransferase activity"/>
    <property type="evidence" value="ECO:0007669"/>
    <property type="project" value="InterPro"/>
</dbReference>
<evidence type="ECO:0000313" key="3">
    <source>
        <dbReference type="EMBL" id="GGI11162.1"/>
    </source>
</evidence>
<dbReference type="Proteomes" id="UP000626244">
    <property type="component" value="Unassembled WGS sequence"/>
</dbReference>
<dbReference type="SUPFAM" id="SSF54001">
    <property type="entry name" value="Cysteine proteinases"/>
    <property type="match status" value="1"/>
</dbReference>
<dbReference type="AlphaFoldDB" id="A0A8J3ACZ2"/>
<dbReference type="EMBL" id="BMHB01000001">
    <property type="protein sequence ID" value="GGI11162.1"/>
    <property type="molecule type" value="Genomic_DNA"/>
</dbReference>
<proteinExistence type="inferred from homology"/>
<dbReference type="Gene3D" id="3.30.2140.20">
    <property type="match status" value="1"/>
</dbReference>
<dbReference type="InterPro" id="IPR038765">
    <property type="entry name" value="Papain-like_cys_pep_sf"/>
</dbReference>
<comment type="similarity">
    <text evidence="1 2">Belongs to the arylamine N-acetyltransferase family.</text>
</comment>
<dbReference type="InterPro" id="IPR053710">
    <property type="entry name" value="Arylamine_NAT_domain_sf"/>
</dbReference>
<dbReference type="Pfam" id="PF00797">
    <property type="entry name" value="Acetyltransf_2"/>
    <property type="match status" value="1"/>
</dbReference>
<evidence type="ECO:0000256" key="1">
    <source>
        <dbReference type="ARBA" id="ARBA00006547"/>
    </source>
</evidence>
<dbReference type="PANTHER" id="PTHR11786">
    <property type="entry name" value="N-HYDROXYARYLAMINE O-ACETYLTRANSFERASE"/>
    <property type="match status" value="1"/>
</dbReference>
<keyword evidence="4" id="KW-1185">Reference proteome</keyword>
<organism evidence="3 4">
    <name type="scientific">Gottfriedia solisilvae</name>
    <dbReference type="NCBI Taxonomy" id="1516104"/>
    <lineage>
        <taxon>Bacteria</taxon>
        <taxon>Bacillati</taxon>
        <taxon>Bacillota</taxon>
        <taxon>Bacilli</taxon>
        <taxon>Bacillales</taxon>
        <taxon>Bacillaceae</taxon>
        <taxon>Gottfriedia</taxon>
    </lineage>
</organism>
<dbReference type="InterPro" id="IPR001447">
    <property type="entry name" value="Arylamine_N-AcTrfase"/>
</dbReference>
<comment type="caution">
    <text evidence="3">The sequence shown here is derived from an EMBL/GenBank/DDBJ whole genome shotgun (WGS) entry which is preliminary data.</text>
</comment>
<dbReference type="PANTHER" id="PTHR11786:SF0">
    <property type="entry name" value="ARYLAMINE N-ACETYLTRANSFERASE 4-RELATED"/>
    <property type="match status" value="1"/>
</dbReference>
<protein>
    <submittedName>
        <fullName evidence="3">Acetyltransferase</fullName>
    </submittedName>
</protein>
<dbReference type="RefSeq" id="WP_158093188.1">
    <property type="nucleotide sequence ID" value="NZ_BMHB01000001.1"/>
</dbReference>
<dbReference type="PRINTS" id="PR01543">
    <property type="entry name" value="ANATRNSFRASE"/>
</dbReference>
<accession>A0A8J3ACZ2</accession>